<sequence length="156" mass="16423">MLSAVISSAERVLGPQPKNLKAPVLLIPDSIPLQTTKNYPAISRFLSTGRSALLTDVSLSQSAPNGEAFGKMEHQMPPPGFGVLMAIWGFFRPCWDKKMASGPGKGEVPLVERGKRVFGVLFWKGCSRLPGIGAQTQKGAPGSPVFPGASPPGPNG</sequence>
<accession>A0ABQ9Z908</accession>
<dbReference type="EMBL" id="JAOYFB010000003">
    <property type="protein sequence ID" value="KAK4009333.1"/>
    <property type="molecule type" value="Genomic_DNA"/>
</dbReference>
<keyword evidence="3" id="KW-1185">Reference proteome</keyword>
<name>A0ABQ9Z908_9CRUS</name>
<gene>
    <name evidence="2" type="ORF">OUZ56_018450</name>
</gene>
<evidence type="ECO:0000313" key="3">
    <source>
        <dbReference type="Proteomes" id="UP001234178"/>
    </source>
</evidence>
<reference evidence="2 3" key="1">
    <citation type="journal article" date="2023" name="Nucleic Acids Res.">
        <title>The hologenome of Daphnia magna reveals possible DNA methylation and microbiome-mediated evolution of the host genome.</title>
        <authorList>
            <person name="Chaturvedi A."/>
            <person name="Li X."/>
            <person name="Dhandapani V."/>
            <person name="Marshall H."/>
            <person name="Kissane S."/>
            <person name="Cuenca-Cambronero M."/>
            <person name="Asole G."/>
            <person name="Calvet F."/>
            <person name="Ruiz-Romero M."/>
            <person name="Marangio P."/>
            <person name="Guigo R."/>
            <person name="Rago D."/>
            <person name="Mirbahai L."/>
            <person name="Eastwood N."/>
            <person name="Colbourne J.K."/>
            <person name="Zhou J."/>
            <person name="Mallon E."/>
            <person name="Orsini L."/>
        </authorList>
    </citation>
    <scope>NUCLEOTIDE SEQUENCE [LARGE SCALE GENOMIC DNA]</scope>
    <source>
        <strain evidence="2">LRV0_1</strain>
    </source>
</reference>
<protein>
    <submittedName>
        <fullName evidence="2">Uncharacterized protein</fullName>
    </submittedName>
</protein>
<evidence type="ECO:0000256" key="1">
    <source>
        <dbReference type="SAM" id="MobiDB-lite"/>
    </source>
</evidence>
<dbReference type="Proteomes" id="UP001234178">
    <property type="component" value="Unassembled WGS sequence"/>
</dbReference>
<organism evidence="2 3">
    <name type="scientific">Daphnia magna</name>
    <dbReference type="NCBI Taxonomy" id="35525"/>
    <lineage>
        <taxon>Eukaryota</taxon>
        <taxon>Metazoa</taxon>
        <taxon>Ecdysozoa</taxon>
        <taxon>Arthropoda</taxon>
        <taxon>Crustacea</taxon>
        <taxon>Branchiopoda</taxon>
        <taxon>Diplostraca</taxon>
        <taxon>Cladocera</taxon>
        <taxon>Anomopoda</taxon>
        <taxon>Daphniidae</taxon>
        <taxon>Daphnia</taxon>
    </lineage>
</organism>
<feature type="region of interest" description="Disordered" evidence="1">
    <location>
        <begin position="133"/>
        <end position="156"/>
    </location>
</feature>
<comment type="caution">
    <text evidence="2">The sequence shown here is derived from an EMBL/GenBank/DDBJ whole genome shotgun (WGS) entry which is preliminary data.</text>
</comment>
<proteinExistence type="predicted"/>
<evidence type="ECO:0000313" key="2">
    <source>
        <dbReference type="EMBL" id="KAK4009333.1"/>
    </source>
</evidence>